<name>A0AA39SLK0_ACESA</name>
<organism evidence="1 2">
    <name type="scientific">Acer saccharum</name>
    <name type="common">Sugar maple</name>
    <dbReference type="NCBI Taxonomy" id="4024"/>
    <lineage>
        <taxon>Eukaryota</taxon>
        <taxon>Viridiplantae</taxon>
        <taxon>Streptophyta</taxon>
        <taxon>Embryophyta</taxon>
        <taxon>Tracheophyta</taxon>
        <taxon>Spermatophyta</taxon>
        <taxon>Magnoliopsida</taxon>
        <taxon>eudicotyledons</taxon>
        <taxon>Gunneridae</taxon>
        <taxon>Pentapetalae</taxon>
        <taxon>rosids</taxon>
        <taxon>malvids</taxon>
        <taxon>Sapindales</taxon>
        <taxon>Sapindaceae</taxon>
        <taxon>Hippocastanoideae</taxon>
        <taxon>Acereae</taxon>
        <taxon>Acer</taxon>
    </lineage>
</organism>
<dbReference type="AlphaFoldDB" id="A0AA39SLK0"/>
<dbReference type="Pfam" id="PF05056">
    <property type="entry name" value="DUF674"/>
    <property type="match status" value="1"/>
</dbReference>
<sequence>MASSPKIKLKLFIDTDAEKVIFAEAGKDFVDFLIYLVSLPVATVFSLLKEKTMVGSFGHICESIENLSQDYLQPDQNKNSLLNPKAPIYASGISLMLADHNLVNSKLYYCRHHWHVADVPNLRCPTCKIEMTREFTYVSPSAANTEGGFVNGLITYIVMDNLEFMPVSADNFVTSLNKLNVKDVSELEETVVDLGVEEAPKVYVCGPYYCSYAAYVKGSSCPGCKGFTNTAITDVVSCVAQSKKDIDGVGFVKSLVTFMVMDNLDVEPILSNTSFITLLKKFSVKDLGEVEERDVEFGPNEVLKLVKASLECKTVLTSVFLGNKGPEILKEKDEDRT</sequence>
<evidence type="ECO:0000313" key="1">
    <source>
        <dbReference type="EMBL" id="KAK0591855.1"/>
    </source>
</evidence>
<dbReference type="PANTHER" id="PTHR33103">
    <property type="entry name" value="OS01G0153900 PROTEIN"/>
    <property type="match status" value="1"/>
</dbReference>
<keyword evidence="2" id="KW-1185">Reference proteome</keyword>
<dbReference type="InterPro" id="IPR007750">
    <property type="entry name" value="DUF674"/>
</dbReference>
<reference evidence="1" key="2">
    <citation type="submission" date="2023-06" db="EMBL/GenBank/DDBJ databases">
        <authorList>
            <person name="Swenson N.G."/>
            <person name="Wegrzyn J.L."/>
            <person name="Mcevoy S.L."/>
        </authorList>
    </citation>
    <scope>NUCLEOTIDE SEQUENCE</scope>
    <source>
        <strain evidence="1">NS2018</strain>
        <tissue evidence="1">Leaf</tissue>
    </source>
</reference>
<reference evidence="1" key="1">
    <citation type="journal article" date="2022" name="Plant J.">
        <title>Strategies of tolerance reflected in two North American maple genomes.</title>
        <authorList>
            <person name="McEvoy S.L."/>
            <person name="Sezen U.U."/>
            <person name="Trouern-Trend A."/>
            <person name="McMahon S.M."/>
            <person name="Schaberg P.G."/>
            <person name="Yang J."/>
            <person name="Wegrzyn J.L."/>
            <person name="Swenson N.G."/>
        </authorList>
    </citation>
    <scope>NUCLEOTIDE SEQUENCE</scope>
    <source>
        <strain evidence="1">NS2018</strain>
    </source>
</reference>
<evidence type="ECO:0000313" key="2">
    <source>
        <dbReference type="Proteomes" id="UP001168877"/>
    </source>
</evidence>
<protein>
    <submittedName>
        <fullName evidence="1">Uncharacterized protein</fullName>
    </submittedName>
</protein>
<gene>
    <name evidence="1" type="ORF">LWI29_009253</name>
</gene>
<dbReference type="Proteomes" id="UP001168877">
    <property type="component" value="Unassembled WGS sequence"/>
</dbReference>
<accession>A0AA39SLK0</accession>
<dbReference type="PANTHER" id="PTHR33103:SF19">
    <property type="entry name" value="OS09G0544700 PROTEIN"/>
    <property type="match status" value="1"/>
</dbReference>
<dbReference type="EMBL" id="JAUESC010000380">
    <property type="protein sequence ID" value="KAK0591855.1"/>
    <property type="molecule type" value="Genomic_DNA"/>
</dbReference>
<proteinExistence type="predicted"/>
<comment type="caution">
    <text evidence="1">The sequence shown here is derived from an EMBL/GenBank/DDBJ whole genome shotgun (WGS) entry which is preliminary data.</text>
</comment>